<name>A0AC35FW34_9BILA</name>
<evidence type="ECO:0000313" key="1">
    <source>
        <dbReference type="Proteomes" id="UP000887580"/>
    </source>
</evidence>
<proteinExistence type="predicted"/>
<evidence type="ECO:0000313" key="2">
    <source>
        <dbReference type="WBParaSite" id="PS1159_v2.g2148.t1"/>
    </source>
</evidence>
<accession>A0AC35FW34</accession>
<protein>
    <submittedName>
        <fullName evidence="2">Uncharacterized protein</fullName>
    </submittedName>
</protein>
<reference evidence="2" key="1">
    <citation type="submission" date="2022-11" db="UniProtKB">
        <authorList>
            <consortium name="WormBaseParasite"/>
        </authorList>
    </citation>
    <scope>IDENTIFICATION</scope>
</reference>
<sequence>MFVIQRYRKFIENRKQRNATVVDPWRFQEENKKYRVFCGFLHVKPVVIAFTILKTFFIICSNAFLTIGVIIRKYTFVIPYLTICVMVILVLTLKLFVDVLTTANTKDTLEEAKLRKIMFQSMLIAIEIYSVYIVWKVFNYITDYYMEIEFCTITKIAEDKKQQEKEAEEAQERRKVRVEFLKRQQMEPRRKPTFPQIAALMEEARALPQKPERNFSEISSSSSER</sequence>
<dbReference type="WBParaSite" id="PS1159_v2.g2148.t1">
    <property type="protein sequence ID" value="PS1159_v2.g2148.t1"/>
    <property type="gene ID" value="PS1159_v2.g2148"/>
</dbReference>
<organism evidence="1 2">
    <name type="scientific">Panagrolaimus sp. PS1159</name>
    <dbReference type="NCBI Taxonomy" id="55785"/>
    <lineage>
        <taxon>Eukaryota</taxon>
        <taxon>Metazoa</taxon>
        <taxon>Ecdysozoa</taxon>
        <taxon>Nematoda</taxon>
        <taxon>Chromadorea</taxon>
        <taxon>Rhabditida</taxon>
        <taxon>Tylenchina</taxon>
        <taxon>Panagrolaimomorpha</taxon>
        <taxon>Panagrolaimoidea</taxon>
        <taxon>Panagrolaimidae</taxon>
        <taxon>Panagrolaimus</taxon>
    </lineage>
</organism>
<dbReference type="Proteomes" id="UP000887580">
    <property type="component" value="Unplaced"/>
</dbReference>